<dbReference type="Pfam" id="PF01428">
    <property type="entry name" value="zf-AN1"/>
    <property type="match status" value="1"/>
</dbReference>
<keyword evidence="3" id="KW-0862">Zinc</keyword>
<feature type="compositionally biased region" description="Basic and acidic residues" evidence="5">
    <location>
        <begin position="63"/>
        <end position="72"/>
    </location>
</feature>
<keyword evidence="8" id="KW-1185">Reference proteome</keyword>
<evidence type="ECO:0000256" key="3">
    <source>
        <dbReference type="ARBA" id="ARBA00022833"/>
    </source>
</evidence>
<evidence type="ECO:0000259" key="6">
    <source>
        <dbReference type="PROSITE" id="PS51039"/>
    </source>
</evidence>
<comment type="caution">
    <text evidence="7">The sequence shown here is derived from an EMBL/GenBank/DDBJ whole genome shotgun (WGS) entry which is preliminary data.</text>
</comment>
<sequence>MEERITDKQLDALWKETHRCHQPGCTSVSLLTTLQCDHCREYFCTRHQLPEVHGCGGAARQQAHTEFKRDQRQPTGSAEPMSDQQRQVLQSQLRSNIKAKQEARKKKKKG</sequence>
<reference evidence="7" key="1">
    <citation type="journal article" date="2022" name="bioRxiv">
        <title>Genomics of Preaxostyla Flagellates Illuminates Evolutionary Transitions and the Path Towards Mitochondrial Loss.</title>
        <authorList>
            <person name="Novak L.V.F."/>
            <person name="Treitli S.C."/>
            <person name="Pyrih J."/>
            <person name="Halakuc P."/>
            <person name="Pipaliya S.V."/>
            <person name="Vacek V."/>
            <person name="Brzon O."/>
            <person name="Soukal P."/>
            <person name="Eme L."/>
            <person name="Dacks J.B."/>
            <person name="Karnkowska A."/>
            <person name="Elias M."/>
            <person name="Hampl V."/>
        </authorList>
    </citation>
    <scope>NUCLEOTIDE SEQUENCE</scope>
    <source>
        <strain evidence="7">RCP-MX</strain>
    </source>
</reference>
<evidence type="ECO:0000256" key="5">
    <source>
        <dbReference type="SAM" id="MobiDB-lite"/>
    </source>
</evidence>
<keyword evidence="1" id="KW-0479">Metal-binding</keyword>
<name>A0ABQ8UP34_9EUKA</name>
<dbReference type="SUPFAM" id="SSF118310">
    <property type="entry name" value="AN1-like Zinc finger"/>
    <property type="match status" value="1"/>
</dbReference>
<evidence type="ECO:0000256" key="4">
    <source>
        <dbReference type="PROSITE-ProRule" id="PRU00449"/>
    </source>
</evidence>
<evidence type="ECO:0000313" key="8">
    <source>
        <dbReference type="Proteomes" id="UP001141327"/>
    </source>
</evidence>
<evidence type="ECO:0000256" key="1">
    <source>
        <dbReference type="ARBA" id="ARBA00022723"/>
    </source>
</evidence>
<dbReference type="Gene3D" id="4.10.1110.10">
    <property type="entry name" value="AN1-like Zinc finger"/>
    <property type="match status" value="1"/>
</dbReference>
<dbReference type="PROSITE" id="PS51039">
    <property type="entry name" value="ZF_AN1"/>
    <property type="match status" value="1"/>
</dbReference>
<feature type="compositionally biased region" description="Low complexity" evidence="5">
    <location>
        <begin position="84"/>
        <end position="95"/>
    </location>
</feature>
<gene>
    <name evidence="7" type="ORF">PAPYR_3770</name>
</gene>
<dbReference type="Proteomes" id="UP001141327">
    <property type="component" value="Unassembled WGS sequence"/>
</dbReference>
<proteinExistence type="predicted"/>
<dbReference type="EMBL" id="JAPMOS010000015">
    <property type="protein sequence ID" value="KAJ4460053.1"/>
    <property type="molecule type" value="Genomic_DNA"/>
</dbReference>
<evidence type="ECO:0000313" key="7">
    <source>
        <dbReference type="EMBL" id="KAJ4460053.1"/>
    </source>
</evidence>
<feature type="region of interest" description="Disordered" evidence="5">
    <location>
        <begin position="57"/>
        <end position="110"/>
    </location>
</feature>
<accession>A0ABQ8UP34</accession>
<dbReference type="InterPro" id="IPR000058">
    <property type="entry name" value="Znf_AN1"/>
</dbReference>
<protein>
    <recommendedName>
        <fullName evidence="6">AN1-type domain-containing protein</fullName>
    </recommendedName>
</protein>
<dbReference type="SMART" id="SM00154">
    <property type="entry name" value="ZnF_AN1"/>
    <property type="match status" value="1"/>
</dbReference>
<dbReference type="InterPro" id="IPR035896">
    <property type="entry name" value="AN1-like_Znf"/>
</dbReference>
<keyword evidence="2 4" id="KW-0863">Zinc-finger</keyword>
<feature type="domain" description="AN1-type" evidence="6">
    <location>
        <begin position="14"/>
        <end position="63"/>
    </location>
</feature>
<organism evidence="7 8">
    <name type="scientific">Paratrimastix pyriformis</name>
    <dbReference type="NCBI Taxonomy" id="342808"/>
    <lineage>
        <taxon>Eukaryota</taxon>
        <taxon>Metamonada</taxon>
        <taxon>Preaxostyla</taxon>
        <taxon>Paratrimastigidae</taxon>
        <taxon>Paratrimastix</taxon>
    </lineage>
</organism>
<evidence type="ECO:0000256" key="2">
    <source>
        <dbReference type="ARBA" id="ARBA00022771"/>
    </source>
</evidence>